<proteinExistence type="predicted"/>
<dbReference type="EMBL" id="CM003100">
    <property type="protein sequence ID" value="KUI67068.1"/>
    <property type="molecule type" value="Genomic_DNA"/>
</dbReference>
<name>A0A194VT14_CYTMA</name>
<keyword evidence="1" id="KW-0175">Coiled coil</keyword>
<evidence type="ECO:0000256" key="1">
    <source>
        <dbReference type="SAM" id="Coils"/>
    </source>
</evidence>
<dbReference type="Proteomes" id="UP000078559">
    <property type="component" value="Chromosome 3"/>
</dbReference>
<reference evidence="2" key="1">
    <citation type="submission" date="2014-12" db="EMBL/GenBank/DDBJ databases">
        <title>Genome Sequence of Valsa Canker Pathogens Uncovers a Specific Adaption of Colonization on Woody Bark.</title>
        <authorList>
            <person name="Yin Z."/>
            <person name="Liu H."/>
            <person name="Gao X."/>
            <person name="Li Z."/>
            <person name="Song N."/>
            <person name="Ke X."/>
            <person name="Dai Q."/>
            <person name="Wu Y."/>
            <person name="Sun Y."/>
            <person name="Xu J.-R."/>
            <person name="Kang Z.K."/>
            <person name="Wang L."/>
            <person name="Huang L."/>
        </authorList>
    </citation>
    <scope>NUCLEOTIDE SEQUENCE [LARGE SCALE GENOMIC DNA]</scope>
    <source>
        <strain evidence="2">03-8</strain>
    </source>
</reference>
<protein>
    <submittedName>
        <fullName evidence="2">Uncharacterized protein</fullName>
    </submittedName>
</protein>
<evidence type="ECO:0000313" key="3">
    <source>
        <dbReference type="Proteomes" id="UP000078559"/>
    </source>
</evidence>
<organism evidence="2 3">
    <name type="scientific">Cytospora mali</name>
    <name type="common">Apple Valsa canker fungus</name>
    <name type="synonym">Valsa mali</name>
    <dbReference type="NCBI Taxonomy" id="578113"/>
    <lineage>
        <taxon>Eukaryota</taxon>
        <taxon>Fungi</taxon>
        <taxon>Dikarya</taxon>
        <taxon>Ascomycota</taxon>
        <taxon>Pezizomycotina</taxon>
        <taxon>Sordariomycetes</taxon>
        <taxon>Sordariomycetidae</taxon>
        <taxon>Diaporthales</taxon>
        <taxon>Cytosporaceae</taxon>
        <taxon>Cytospora</taxon>
    </lineage>
</organism>
<feature type="coiled-coil region" evidence="1">
    <location>
        <begin position="168"/>
        <end position="195"/>
    </location>
</feature>
<keyword evidence="3" id="KW-1185">Reference proteome</keyword>
<gene>
    <name evidence="2" type="ORF">VM1G_03061</name>
</gene>
<evidence type="ECO:0000313" key="2">
    <source>
        <dbReference type="EMBL" id="KUI67068.1"/>
    </source>
</evidence>
<sequence length="305" mass="33617">MASFYMFDPLDAVYNAGNMALPEPLYPLFAHSFCHPTCMAECQVQEAITQTAGTPQVGMPWAGISQHAGPQYVHPQYATPQPTIPQYANLEGTVPQAVIPQTVYPQATIQQYASPQHTVPQAASPLASVQQNLEIVRRQRGRPRAHRAHDPRPSPDEPELVRVAWATAEGAFARLEKAKQRLAEAQKAKKAREILAKERCVEKNTSIYNSAVADYNETRTSAAHGRPANLPATEAAEEVLDSLEKKLAARLQKFNASPSPENDALEGLGKLNRAETLWVNKTKKDIRHQMIVVQACKERDIIGAT</sequence>
<accession>A0A194VT14</accession>
<dbReference type="AlphaFoldDB" id="A0A194VT14"/>